<dbReference type="EMBL" id="JAAVJS010000003">
    <property type="protein sequence ID" value="NJX14412.1"/>
    <property type="molecule type" value="Genomic_DNA"/>
</dbReference>
<keyword evidence="1" id="KW-0998">Cell outer membrane</keyword>
<comment type="caution">
    <text evidence="3">The sequence shown here is derived from an EMBL/GenBank/DDBJ whole genome shotgun (WGS) entry which is preliminary data.</text>
</comment>
<keyword evidence="1" id="KW-0813">Transport</keyword>
<evidence type="ECO:0000256" key="1">
    <source>
        <dbReference type="PROSITE-ProRule" id="PRU01360"/>
    </source>
</evidence>
<dbReference type="NCBIfam" id="TIGR04057">
    <property type="entry name" value="SusC_RagA_signa"/>
    <property type="match status" value="1"/>
</dbReference>
<dbReference type="InterPro" id="IPR012910">
    <property type="entry name" value="Plug_dom"/>
</dbReference>
<dbReference type="SUPFAM" id="SSF56935">
    <property type="entry name" value="Porins"/>
    <property type="match status" value="1"/>
</dbReference>
<evidence type="ECO:0000259" key="2">
    <source>
        <dbReference type="Pfam" id="PF07715"/>
    </source>
</evidence>
<keyword evidence="4" id="KW-1185">Reference proteome</keyword>
<dbReference type="Pfam" id="PF07715">
    <property type="entry name" value="Plug"/>
    <property type="match status" value="1"/>
</dbReference>
<accession>A0ABX1D8U3</accession>
<dbReference type="InterPro" id="IPR039426">
    <property type="entry name" value="TonB-dep_rcpt-like"/>
</dbReference>
<gene>
    <name evidence="3" type="ORF">HC176_02790</name>
</gene>
<evidence type="ECO:0000313" key="3">
    <source>
        <dbReference type="EMBL" id="NJX14412.1"/>
    </source>
</evidence>
<proteinExistence type="inferred from homology"/>
<feature type="domain" description="TonB-dependent receptor plug" evidence="2">
    <location>
        <begin position="112"/>
        <end position="220"/>
    </location>
</feature>
<sequence>MKDGLALSKGLDKISQNFIQESVSGVVTDEKGVPLPGVTVMEAGTKNGTVTNFDGEYSLSVTNQNSVLVFSYVGYTTKKITVGDKEKLNVQLMPNQDELDEVTIVAFAKQKKSSVIGSISTVQPGELKIPSSNLTTALAGRIPGVISYQRSGEPGQDNASFFIRGVTSFGYKVDPLILIDGVESSTTELAQLSPDDISSFSIMKDATATSLYGARGANGVILISTKEGKEGKAKVFVRYETSFSSNTKQLKLADPVTYMLLENEAVLTRNPIGFLPYSQNKIDNTKAGLNEYVYPANNWMDQLLKDFTVNNRLNLNVSGGGKVARYYIAGVFNKDNGILKVDDRNNFNSNINLKNYQLRSNINIDLTETTEAVVRLAGSFDDYTGPIDGGGRMFSKILGSNPVMFPAYYPSEAKPYARHILFGNSSNASSGNEPSFINPYADMVKGYKDYTRSNMSAQFELKQDLSFFIPGLSARMLFNTERYSFFDVSRFYNPHFYSAFGYDKSNDSYKLNLLNELSATDYLNYNEGQRQINSATYTEVAINYQNTFSEKHEVTGMLVGTRRNQLFANQGTLQKSLPYRNQGISGRVTYGYDSRYMTEFNFGYNGSERFHKSHRYGFFPSAGLGWFVSNESFWEGIKSVVPKFKLRATYGLVGNDAIGSAEDRFFYLSEVDLNAGGRAAWFGTNFQYARPGVNVNRYSNEDISWETAKKMNLGLEVNLFNSLEIQADYFTENRSNILMDRAFIPATMGLSAPIRANVGKAKSNGFEISFDYNKSFTNGFWLQSRTNFTYAHSEFLFFEEPQYSEENSHLFHKGQSLSQQWGLVAERLFIDEFDVDNSPKQNFGEYAAGDIKYRDVNGDGEITNLDRVPIGHPTVPEIIYGGGLSLGYKNFDFSFFLQGSARSSFWIDPVRTAPFVANPDLGAGSQNALLQVYADNHWSESNRDSYALWPRLSSTLNTNNTQRSTWFMRNGAFLRLKSVELGFSLPDAVIKNLHLSNARLYFSGINLLSISGFDLWDIEMGGNGLGYPIQRVINFGMTFNF</sequence>
<dbReference type="InterPro" id="IPR023997">
    <property type="entry name" value="TonB-dep_OMP_SusC/RagA_CS"/>
</dbReference>
<dbReference type="Gene3D" id="2.60.40.1120">
    <property type="entry name" value="Carboxypeptidase-like, regulatory domain"/>
    <property type="match status" value="1"/>
</dbReference>
<dbReference type="InterPro" id="IPR037066">
    <property type="entry name" value="Plug_dom_sf"/>
</dbReference>
<dbReference type="NCBIfam" id="TIGR04056">
    <property type="entry name" value="OMP_RagA_SusC"/>
    <property type="match status" value="1"/>
</dbReference>
<dbReference type="InterPro" id="IPR023996">
    <property type="entry name" value="TonB-dep_OMP_SusC/RagA"/>
</dbReference>
<dbReference type="InterPro" id="IPR008969">
    <property type="entry name" value="CarboxyPept-like_regulatory"/>
</dbReference>
<keyword evidence="1" id="KW-1134">Transmembrane beta strand</keyword>
<dbReference type="RefSeq" id="WP_167916669.1">
    <property type="nucleotide sequence ID" value="NZ_JAAVJS010000003.1"/>
</dbReference>
<keyword evidence="1" id="KW-0472">Membrane</keyword>
<reference evidence="3 4" key="1">
    <citation type="submission" date="2020-03" db="EMBL/GenBank/DDBJ databases">
        <title>Tamlana sp. nov, isolated from XXX.</title>
        <authorList>
            <person name="Cao W.R."/>
        </authorList>
    </citation>
    <scope>NUCLEOTIDE SEQUENCE [LARGE SCALE GENOMIC DNA]</scope>
    <source>
        <strain evidence="3 4">HST1-43</strain>
    </source>
</reference>
<dbReference type="SUPFAM" id="SSF49464">
    <property type="entry name" value="Carboxypeptidase regulatory domain-like"/>
    <property type="match status" value="1"/>
</dbReference>
<dbReference type="Gene3D" id="2.170.130.10">
    <property type="entry name" value="TonB-dependent receptor, plug domain"/>
    <property type="match status" value="1"/>
</dbReference>
<dbReference type="Proteomes" id="UP000760545">
    <property type="component" value="Unassembled WGS sequence"/>
</dbReference>
<name>A0ABX1D8U3_9FLAO</name>
<organism evidence="3 4">
    <name type="scientific">Tamlana crocina</name>
    <dbReference type="NCBI Taxonomy" id="393006"/>
    <lineage>
        <taxon>Bacteria</taxon>
        <taxon>Pseudomonadati</taxon>
        <taxon>Bacteroidota</taxon>
        <taxon>Flavobacteriia</taxon>
        <taxon>Flavobacteriales</taxon>
        <taxon>Flavobacteriaceae</taxon>
        <taxon>Tamlana</taxon>
    </lineage>
</organism>
<protein>
    <submittedName>
        <fullName evidence="3">TonB-dependent receptor</fullName>
    </submittedName>
</protein>
<keyword evidence="1" id="KW-0812">Transmembrane</keyword>
<dbReference type="PROSITE" id="PS52016">
    <property type="entry name" value="TONB_DEPENDENT_REC_3"/>
    <property type="match status" value="1"/>
</dbReference>
<dbReference type="Pfam" id="PF13715">
    <property type="entry name" value="CarbopepD_reg_2"/>
    <property type="match status" value="1"/>
</dbReference>
<evidence type="ECO:0000313" key="4">
    <source>
        <dbReference type="Proteomes" id="UP000760545"/>
    </source>
</evidence>
<comment type="similarity">
    <text evidence="1">Belongs to the TonB-dependent receptor family.</text>
</comment>
<comment type="subcellular location">
    <subcellularLocation>
        <location evidence="1">Cell outer membrane</location>
        <topology evidence="1">Multi-pass membrane protein</topology>
    </subcellularLocation>
</comment>
<keyword evidence="3" id="KW-0675">Receptor</keyword>